<keyword evidence="8" id="KW-0067">ATP-binding</keyword>
<evidence type="ECO:0000256" key="5">
    <source>
        <dbReference type="ARBA" id="ARBA00022694"/>
    </source>
</evidence>
<dbReference type="EMBL" id="CP051774">
    <property type="protein sequence ID" value="QJE96465.1"/>
    <property type="molecule type" value="Genomic_DNA"/>
</dbReference>
<dbReference type="PANTHER" id="PTHR33540:SF2">
    <property type="entry name" value="TRNA THREONYLCARBAMOYLADENOSINE BIOSYNTHESIS PROTEIN TSAE"/>
    <property type="match status" value="1"/>
</dbReference>
<keyword evidence="11" id="KW-0808">Transferase</keyword>
<proteinExistence type="inferred from homology"/>
<dbReference type="Pfam" id="PF02367">
    <property type="entry name" value="TsaE"/>
    <property type="match status" value="1"/>
</dbReference>
<evidence type="ECO:0000256" key="10">
    <source>
        <dbReference type="ARBA" id="ARBA00032441"/>
    </source>
</evidence>
<keyword evidence="5" id="KW-0819">tRNA processing</keyword>
<name>A0A858RIC0_9BACT</name>
<evidence type="ECO:0000256" key="8">
    <source>
        <dbReference type="ARBA" id="ARBA00022840"/>
    </source>
</evidence>
<organism evidence="11 12">
    <name type="scientific">Luteolibacter luteus</name>
    <dbReference type="NCBI Taxonomy" id="2728835"/>
    <lineage>
        <taxon>Bacteria</taxon>
        <taxon>Pseudomonadati</taxon>
        <taxon>Verrucomicrobiota</taxon>
        <taxon>Verrucomicrobiia</taxon>
        <taxon>Verrucomicrobiales</taxon>
        <taxon>Verrucomicrobiaceae</taxon>
        <taxon>Luteolibacter</taxon>
    </lineage>
</organism>
<evidence type="ECO:0000256" key="1">
    <source>
        <dbReference type="ARBA" id="ARBA00004496"/>
    </source>
</evidence>
<evidence type="ECO:0000256" key="4">
    <source>
        <dbReference type="ARBA" id="ARBA00022490"/>
    </source>
</evidence>
<dbReference type="Gene3D" id="3.40.50.300">
    <property type="entry name" value="P-loop containing nucleotide triphosphate hydrolases"/>
    <property type="match status" value="1"/>
</dbReference>
<accession>A0A858RIC0</accession>
<dbReference type="GO" id="GO:0002949">
    <property type="term" value="P:tRNA threonylcarbamoyladenosine modification"/>
    <property type="evidence" value="ECO:0007669"/>
    <property type="project" value="InterPro"/>
</dbReference>
<keyword evidence="12" id="KW-1185">Reference proteome</keyword>
<evidence type="ECO:0000256" key="9">
    <source>
        <dbReference type="ARBA" id="ARBA00022842"/>
    </source>
</evidence>
<evidence type="ECO:0000313" key="12">
    <source>
        <dbReference type="Proteomes" id="UP000501812"/>
    </source>
</evidence>
<comment type="subcellular location">
    <subcellularLocation>
        <location evidence="1">Cytoplasm</location>
    </subcellularLocation>
</comment>
<dbReference type="GO" id="GO:0005524">
    <property type="term" value="F:ATP binding"/>
    <property type="evidence" value="ECO:0007669"/>
    <property type="project" value="UniProtKB-KW"/>
</dbReference>
<evidence type="ECO:0000256" key="7">
    <source>
        <dbReference type="ARBA" id="ARBA00022741"/>
    </source>
</evidence>
<keyword evidence="6" id="KW-0479">Metal-binding</keyword>
<evidence type="ECO:0000256" key="3">
    <source>
        <dbReference type="ARBA" id="ARBA00019010"/>
    </source>
</evidence>
<dbReference type="InterPro" id="IPR027417">
    <property type="entry name" value="P-loop_NTPase"/>
</dbReference>
<evidence type="ECO:0000256" key="6">
    <source>
        <dbReference type="ARBA" id="ARBA00022723"/>
    </source>
</evidence>
<dbReference type="GO" id="GO:0016740">
    <property type="term" value="F:transferase activity"/>
    <property type="evidence" value="ECO:0007669"/>
    <property type="project" value="UniProtKB-KW"/>
</dbReference>
<keyword evidence="4" id="KW-0963">Cytoplasm</keyword>
<dbReference type="GO" id="GO:0046872">
    <property type="term" value="F:metal ion binding"/>
    <property type="evidence" value="ECO:0007669"/>
    <property type="project" value="UniProtKB-KW"/>
</dbReference>
<dbReference type="KEGG" id="luo:HHL09_11945"/>
<protein>
    <recommendedName>
        <fullName evidence="3">tRNA threonylcarbamoyladenosine biosynthesis protein TsaE</fullName>
    </recommendedName>
    <alternativeName>
        <fullName evidence="10">t(6)A37 threonylcarbamoyladenosine biosynthesis protein TsaE</fullName>
    </alternativeName>
</protein>
<dbReference type="InterPro" id="IPR003442">
    <property type="entry name" value="T6A_TsaE"/>
</dbReference>
<dbReference type="NCBIfam" id="TIGR00150">
    <property type="entry name" value="T6A_YjeE"/>
    <property type="match status" value="1"/>
</dbReference>
<dbReference type="GO" id="GO:0005737">
    <property type="term" value="C:cytoplasm"/>
    <property type="evidence" value="ECO:0007669"/>
    <property type="project" value="UniProtKB-SubCell"/>
</dbReference>
<dbReference type="SUPFAM" id="SSF52540">
    <property type="entry name" value="P-loop containing nucleoside triphosphate hydrolases"/>
    <property type="match status" value="1"/>
</dbReference>
<evidence type="ECO:0000256" key="2">
    <source>
        <dbReference type="ARBA" id="ARBA00007599"/>
    </source>
</evidence>
<dbReference type="PANTHER" id="PTHR33540">
    <property type="entry name" value="TRNA THREONYLCARBAMOYLADENOSINE BIOSYNTHESIS PROTEIN TSAE"/>
    <property type="match status" value="1"/>
</dbReference>
<dbReference type="RefSeq" id="WP_169454866.1">
    <property type="nucleotide sequence ID" value="NZ_CP051774.1"/>
</dbReference>
<comment type="similarity">
    <text evidence="2">Belongs to the TsaE family.</text>
</comment>
<keyword evidence="7" id="KW-0547">Nucleotide-binding</keyword>
<sequence>MDRIVRDEAEMEALGETIATGLEPGSVLALVGGLGAGKTRFVKGLARGAGFQGEVTSPTFSLVHEYRGGRLPVFHFDLYRLKDEEELLGIGWDEFFDEPGVVIAEWADLFPDLIPAGARWLHFEVLPEGGRRVRQLPPSPAVRPTA</sequence>
<reference evidence="11 12" key="1">
    <citation type="submission" date="2020-04" db="EMBL/GenBank/DDBJ databases">
        <title>Luteolibacter sp. G-1-1-1 isolated from soil.</title>
        <authorList>
            <person name="Dahal R.H."/>
        </authorList>
    </citation>
    <scope>NUCLEOTIDE SEQUENCE [LARGE SCALE GENOMIC DNA]</scope>
    <source>
        <strain evidence="11 12">G-1-1-1</strain>
    </source>
</reference>
<dbReference type="AlphaFoldDB" id="A0A858RIC0"/>
<dbReference type="Proteomes" id="UP000501812">
    <property type="component" value="Chromosome"/>
</dbReference>
<gene>
    <name evidence="11" type="primary">tsaE</name>
    <name evidence="11" type="ORF">HHL09_11945</name>
</gene>
<keyword evidence="9" id="KW-0460">Magnesium</keyword>
<evidence type="ECO:0000313" key="11">
    <source>
        <dbReference type="EMBL" id="QJE96465.1"/>
    </source>
</evidence>